<sequence>MSDVLKAAFIFVSPTANCQIDWAWVKTDDVHVKTIAVKNYQQACELIDDLCQEGIKAIELCAGFGHLGVAHMVEAAKGRVEIGVVRFDPHPGLGFVSGDRLFNQSTITEKNRL</sequence>
<dbReference type="AlphaFoldDB" id="A0AAJ5BFX9"/>
<evidence type="ECO:0000313" key="2">
    <source>
        <dbReference type="Proteomes" id="UP000226420"/>
    </source>
</evidence>
<gene>
    <name evidence="1" type="ORF">SAMN02745723_101349</name>
</gene>
<name>A0AAJ5BFX9_9GAMM</name>
<dbReference type="EMBL" id="FOLW01000001">
    <property type="protein sequence ID" value="SFC08788.1"/>
    <property type="molecule type" value="Genomic_DNA"/>
</dbReference>
<comment type="caution">
    <text evidence="1">The sequence shown here is derived from an EMBL/GenBank/DDBJ whole genome shotgun (WGS) entry which is preliminary data.</text>
</comment>
<dbReference type="Pfam" id="PF20116">
    <property type="entry name" value="DUF6506"/>
    <property type="match status" value="1"/>
</dbReference>
<dbReference type="Proteomes" id="UP000226420">
    <property type="component" value="Unassembled WGS sequence"/>
</dbReference>
<accession>A0AAJ5BFX9</accession>
<protein>
    <submittedName>
        <fullName evidence="1">Uncharacterized protein</fullName>
    </submittedName>
</protein>
<reference evidence="1 2" key="1">
    <citation type="submission" date="2016-10" db="EMBL/GenBank/DDBJ databases">
        <authorList>
            <person name="Varghese N."/>
            <person name="Submissions S."/>
        </authorList>
    </citation>
    <scope>NUCLEOTIDE SEQUENCE [LARGE SCALE GENOMIC DNA]</scope>
    <source>
        <strain evidence="1 2">DSM 5563</strain>
    </source>
</reference>
<proteinExistence type="predicted"/>
<dbReference type="InterPro" id="IPR045441">
    <property type="entry name" value="DUF6506"/>
</dbReference>
<dbReference type="RefSeq" id="WP_047779979.1">
    <property type="nucleotide sequence ID" value="NZ_FOLW01000001.1"/>
</dbReference>
<organism evidence="1 2">
    <name type="scientific">Pragia fontium DSM 5563 = ATCC 49100</name>
    <dbReference type="NCBI Taxonomy" id="1122977"/>
    <lineage>
        <taxon>Bacteria</taxon>
        <taxon>Pseudomonadati</taxon>
        <taxon>Pseudomonadota</taxon>
        <taxon>Gammaproteobacteria</taxon>
        <taxon>Enterobacterales</taxon>
        <taxon>Budviciaceae</taxon>
        <taxon>Pragia</taxon>
    </lineage>
</organism>
<evidence type="ECO:0000313" key="1">
    <source>
        <dbReference type="EMBL" id="SFC08788.1"/>
    </source>
</evidence>